<dbReference type="EMBL" id="FRCS01000003">
    <property type="protein sequence ID" value="SHN14006.1"/>
    <property type="molecule type" value="Genomic_DNA"/>
</dbReference>
<dbReference type="OrthoDB" id="3869819at2"/>
<feature type="domain" description="HTH tetR-type" evidence="5">
    <location>
        <begin position="15"/>
        <end position="73"/>
    </location>
</feature>
<evidence type="ECO:0000313" key="7">
    <source>
        <dbReference type="Proteomes" id="UP000184440"/>
    </source>
</evidence>
<dbReference type="PROSITE" id="PS50977">
    <property type="entry name" value="HTH_TETR_2"/>
    <property type="match status" value="1"/>
</dbReference>
<evidence type="ECO:0000256" key="4">
    <source>
        <dbReference type="PROSITE-ProRule" id="PRU00335"/>
    </source>
</evidence>
<reference evidence="6 7" key="1">
    <citation type="submission" date="2016-11" db="EMBL/GenBank/DDBJ databases">
        <authorList>
            <person name="Jaros S."/>
            <person name="Januszkiewicz K."/>
            <person name="Wedrychowicz H."/>
        </authorList>
    </citation>
    <scope>NUCLEOTIDE SEQUENCE [LARGE SCALE GENOMIC DNA]</scope>
    <source>
        <strain evidence="6 7">DSM 46144</strain>
    </source>
</reference>
<dbReference type="GO" id="GO:0000976">
    <property type="term" value="F:transcription cis-regulatory region binding"/>
    <property type="evidence" value="ECO:0007669"/>
    <property type="project" value="TreeGrafter"/>
</dbReference>
<proteinExistence type="predicted"/>
<keyword evidence="1" id="KW-0805">Transcription regulation</keyword>
<evidence type="ECO:0000256" key="2">
    <source>
        <dbReference type="ARBA" id="ARBA00023125"/>
    </source>
</evidence>
<evidence type="ECO:0000313" key="6">
    <source>
        <dbReference type="EMBL" id="SHN14006.1"/>
    </source>
</evidence>
<dbReference type="Proteomes" id="UP000184440">
    <property type="component" value="Unassembled WGS sequence"/>
</dbReference>
<organism evidence="6 7">
    <name type="scientific">Cryptosporangium aurantiacum</name>
    <dbReference type="NCBI Taxonomy" id="134849"/>
    <lineage>
        <taxon>Bacteria</taxon>
        <taxon>Bacillati</taxon>
        <taxon>Actinomycetota</taxon>
        <taxon>Actinomycetes</taxon>
        <taxon>Cryptosporangiales</taxon>
        <taxon>Cryptosporangiaceae</taxon>
        <taxon>Cryptosporangium</taxon>
    </lineage>
</organism>
<dbReference type="InterPro" id="IPR050109">
    <property type="entry name" value="HTH-type_TetR-like_transc_reg"/>
</dbReference>
<evidence type="ECO:0000256" key="3">
    <source>
        <dbReference type="ARBA" id="ARBA00023163"/>
    </source>
</evidence>
<gene>
    <name evidence="6" type="ORF">SAMN05443668_103143</name>
</gene>
<feature type="DNA-binding region" description="H-T-H motif" evidence="4">
    <location>
        <begin position="36"/>
        <end position="55"/>
    </location>
</feature>
<dbReference type="Pfam" id="PF00440">
    <property type="entry name" value="TetR_N"/>
    <property type="match status" value="1"/>
</dbReference>
<accession>A0A1M7PBT9</accession>
<evidence type="ECO:0000259" key="5">
    <source>
        <dbReference type="PROSITE" id="PS50977"/>
    </source>
</evidence>
<dbReference type="GO" id="GO:0003700">
    <property type="term" value="F:DNA-binding transcription factor activity"/>
    <property type="evidence" value="ECO:0007669"/>
    <property type="project" value="TreeGrafter"/>
</dbReference>
<dbReference type="STRING" id="134849.SAMN05443668_103143"/>
<dbReference type="Gene3D" id="1.10.357.10">
    <property type="entry name" value="Tetracycline Repressor, domain 2"/>
    <property type="match status" value="1"/>
</dbReference>
<dbReference type="PANTHER" id="PTHR30055:SF234">
    <property type="entry name" value="HTH-TYPE TRANSCRIPTIONAL REGULATOR BETI"/>
    <property type="match status" value="1"/>
</dbReference>
<keyword evidence="7" id="KW-1185">Reference proteome</keyword>
<dbReference type="SUPFAM" id="SSF48498">
    <property type="entry name" value="Tetracyclin repressor-like, C-terminal domain"/>
    <property type="match status" value="1"/>
</dbReference>
<sequence length="197" mass="21149">MARAEVTPARRADARQNIEKILGAAVACLGRKPDASVNEIAQAAGVGRMTLYGHFATREALVEAALRRVLEDGDAVLEDLDLDGDPPAALRALIESSWLLIAQASAVLEAAQATLPPERIRELHAKPELRVHDLIRRGQAEGAFRDDLPVEWLAGVLFHLMKGAAADVVRNRLDPADAPRYLAETVLAAYAGPRAGV</sequence>
<dbReference type="PANTHER" id="PTHR30055">
    <property type="entry name" value="HTH-TYPE TRANSCRIPTIONAL REGULATOR RUTR"/>
    <property type="match status" value="1"/>
</dbReference>
<dbReference type="SUPFAM" id="SSF46689">
    <property type="entry name" value="Homeodomain-like"/>
    <property type="match status" value="1"/>
</dbReference>
<dbReference type="AlphaFoldDB" id="A0A1M7PBT9"/>
<dbReference type="InterPro" id="IPR036271">
    <property type="entry name" value="Tet_transcr_reg_TetR-rel_C_sf"/>
</dbReference>
<keyword evidence="2 4" id="KW-0238">DNA-binding</keyword>
<protein>
    <submittedName>
        <fullName evidence="6">Transcriptional regulator, TetR family</fullName>
    </submittedName>
</protein>
<keyword evidence="3" id="KW-0804">Transcription</keyword>
<dbReference type="RefSeq" id="WP_073255669.1">
    <property type="nucleotide sequence ID" value="NZ_FRCS01000003.1"/>
</dbReference>
<dbReference type="InterPro" id="IPR009057">
    <property type="entry name" value="Homeodomain-like_sf"/>
</dbReference>
<name>A0A1M7PBT9_9ACTN</name>
<dbReference type="InterPro" id="IPR001647">
    <property type="entry name" value="HTH_TetR"/>
</dbReference>
<evidence type="ECO:0000256" key="1">
    <source>
        <dbReference type="ARBA" id="ARBA00023015"/>
    </source>
</evidence>